<gene>
    <name evidence="2" type="ORF">RFI_38259</name>
</gene>
<dbReference type="AlphaFoldDB" id="X6LB17"/>
<protein>
    <submittedName>
        <fullName evidence="2">Uncharacterized protein</fullName>
    </submittedName>
</protein>
<keyword evidence="1" id="KW-0812">Transmembrane</keyword>
<evidence type="ECO:0000313" key="2">
    <source>
        <dbReference type="EMBL" id="ETN99222.1"/>
    </source>
</evidence>
<name>X6LB17_RETFI</name>
<keyword evidence="1" id="KW-1133">Transmembrane helix</keyword>
<accession>X6LB17</accession>
<feature type="transmembrane region" description="Helical" evidence="1">
    <location>
        <begin position="52"/>
        <end position="71"/>
    </location>
</feature>
<proteinExistence type="predicted"/>
<comment type="caution">
    <text evidence="2">The sequence shown here is derived from an EMBL/GenBank/DDBJ whole genome shotgun (WGS) entry which is preliminary data.</text>
</comment>
<reference evidence="2 3" key="1">
    <citation type="journal article" date="2013" name="Curr. Biol.">
        <title>The Genome of the Foraminiferan Reticulomyxa filosa.</title>
        <authorList>
            <person name="Glockner G."/>
            <person name="Hulsmann N."/>
            <person name="Schleicher M."/>
            <person name="Noegel A.A."/>
            <person name="Eichinger L."/>
            <person name="Gallinger C."/>
            <person name="Pawlowski J."/>
            <person name="Sierra R."/>
            <person name="Euteneuer U."/>
            <person name="Pillet L."/>
            <person name="Moustafa A."/>
            <person name="Platzer M."/>
            <person name="Groth M."/>
            <person name="Szafranski K."/>
            <person name="Schliwa M."/>
        </authorList>
    </citation>
    <scope>NUCLEOTIDE SEQUENCE [LARGE SCALE GENOMIC DNA]</scope>
</reference>
<evidence type="ECO:0000256" key="1">
    <source>
        <dbReference type="SAM" id="Phobius"/>
    </source>
</evidence>
<keyword evidence="1" id="KW-0472">Membrane</keyword>
<dbReference type="Proteomes" id="UP000023152">
    <property type="component" value="Unassembled WGS sequence"/>
</dbReference>
<evidence type="ECO:0000313" key="3">
    <source>
        <dbReference type="Proteomes" id="UP000023152"/>
    </source>
</evidence>
<dbReference type="EMBL" id="ASPP01044562">
    <property type="protein sequence ID" value="ETN99222.1"/>
    <property type="molecule type" value="Genomic_DNA"/>
</dbReference>
<keyword evidence="3" id="KW-1185">Reference proteome</keyword>
<sequence length="82" mass="9643">MSNIKFKIPNFQLGTILVMSLSYNKEDENKSQEDGDNNPIKKKKADHNLVRVYVTIISFGSIRKYFFLLFLRFKLNKKKDPS</sequence>
<organism evidence="2 3">
    <name type="scientific">Reticulomyxa filosa</name>
    <dbReference type="NCBI Taxonomy" id="46433"/>
    <lineage>
        <taxon>Eukaryota</taxon>
        <taxon>Sar</taxon>
        <taxon>Rhizaria</taxon>
        <taxon>Retaria</taxon>
        <taxon>Foraminifera</taxon>
        <taxon>Monothalamids</taxon>
        <taxon>Reticulomyxidae</taxon>
        <taxon>Reticulomyxa</taxon>
    </lineage>
</organism>